<feature type="domain" description="ABC transmembrane type-1" evidence="11">
    <location>
        <begin position="236"/>
        <end position="517"/>
    </location>
</feature>
<evidence type="ECO:0000256" key="3">
    <source>
        <dbReference type="ARBA" id="ARBA00022692"/>
    </source>
</evidence>
<evidence type="ECO:0000256" key="1">
    <source>
        <dbReference type="ARBA" id="ARBA00004141"/>
    </source>
</evidence>
<dbReference type="PROSITE" id="PS00211">
    <property type="entry name" value="ABC_TRANSPORTER_1"/>
    <property type="match status" value="2"/>
</dbReference>
<dbReference type="CDD" id="cd18579">
    <property type="entry name" value="ABC_6TM_ABCC_D1"/>
    <property type="match status" value="1"/>
</dbReference>
<proteinExistence type="predicted"/>
<keyword evidence="7 9" id="KW-0472">Membrane</keyword>
<dbReference type="EMBL" id="JAQQWM010000002">
    <property type="protein sequence ID" value="KAK8078041.1"/>
    <property type="molecule type" value="Genomic_DNA"/>
</dbReference>
<dbReference type="Gene3D" id="1.20.1560.10">
    <property type="entry name" value="ABC transporter type 1, transmembrane domain"/>
    <property type="match status" value="2"/>
</dbReference>
<gene>
    <name evidence="12" type="ORF">PG996_004211</name>
</gene>
<dbReference type="InterPro" id="IPR036640">
    <property type="entry name" value="ABC1_TM_sf"/>
</dbReference>
<dbReference type="PANTHER" id="PTHR24223:SF399">
    <property type="entry name" value="ABC TRANSPORTER ATNG"/>
    <property type="match status" value="1"/>
</dbReference>
<feature type="transmembrane region" description="Helical" evidence="9">
    <location>
        <begin position="818"/>
        <end position="846"/>
    </location>
</feature>
<dbReference type="InterPro" id="IPR003593">
    <property type="entry name" value="AAA+_ATPase"/>
</dbReference>
<evidence type="ECO:0000256" key="8">
    <source>
        <dbReference type="SAM" id="MobiDB-lite"/>
    </source>
</evidence>
<protein>
    <recommendedName>
        <fullName evidence="14">ABC transporter</fullName>
    </recommendedName>
</protein>
<accession>A0ABR1W3J1</accession>
<dbReference type="InterPro" id="IPR050173">
    <property type="entry name" value="ABC_transporter_C-like"/>
</dbReference>
<reference evidence="12 13" key="1">
    <citation type="submission" date="2023-01" db="EMBL/GenBank/DDBJ databases">
        <title>Analysis of 21 Apiospora genomes using comparative genomics revels a genus with tremendous synthesis potential of carbohydrate active enzymes and secondary metabolites.</title>
        <authorList>
            <person name="Sorensen T."/>
        </authorList>
    </citation>
    <scope>NUCLEOTIDE SEQUENCE [LARGE SCALE GENOMIC DNA]</scope>
    <source>
        <strain evidence="12 13">CBS 83171</strain>
    </source>
</reference>
<feature type="domain" description="ABC transporter" evidence="10">
    <location>
        <begin position="1020"/>
        <end position="1285"/>
    </location>
</feature>
<feature type="transmembrane region" description="Helical" evidence="9">
    <location>
        <begin position="37"/>
        <end position="55"/>
    </location>
</feature>
<evidence type="ECO:0000256" key="6">
    <source>
        <dbReference type="ARBA" id="ARBA00022989"/>
    </source>
</evidence>
<feature type="transmembrane region" description="Helical" evidence="9">
    <location>
        <begin position="122"/>
        <end position="141"/>
    </location>
</feature>
<dbReference type="Gene3D" id="3.40.50.300">
    <property type="entry name" value="P-loop containing nucleotide triphosphate hydrolases"/>
    <property type="match status" value="2"/>
</dbReference>
<evidence type="ECO:0008006" key="14">
    <source>
        <dbReference type="Google" id="ProtNLM"/>
    </source>
</evidence>
<feature type="domain" description="ABC transmembrane type-1" evidence="11">
    <location>
        <begin position="934"/>
        <end position="1044"/>
    </location>
</feature>
<evidence type="ECO:0000256" key="2">
    <source>
        <dbReference type="ARBA" id="ARBA00022448"/>
    </source>
</evidence>
<feature type="transmembrane region" description="Helical" evidence="9">
    <location>
        <begin position="274"/>
        <end position="294"/>
    </location>
</feature>
<dbReference type="SMART" id="SM00382">
    <property type="entry name" value="AAA"/>
    <property type="match status" value="2"/>
</dbReference>
<feature type="transmembrane region" description="Helical" evidence="9">
    <location>
        <begin position="234"/>
        <end position="254"/>
    </location>
</feature>
<dbReference type="InterPro" id="IPR027417">
    <property type="entry name" value="P-loop_NTPase"/>
</dbReference>
<evidence type="ECO:0000256" key="5">
    <source>
        <dbReference type="ARBA" id="ARBA00022840"/>
    </source>
</evidence>
<organism evidence="12 13">
    <name type="scientific">Apiospora saccharicola</name>
    <dbReference type="NCBI Taxonomy" id="335842"/>
    <lineage>
        <taxon>Eukaryota</taxon>
        <taxon>Fungi</taxon>
        <taxon>Dikarya</taxon>
        <taxon>Ascomycota</taxon>
        <taxon>Pezizomycotina</taxon>
        <taxon>Sordariomycetes</taxon>
        <taxon>Xylariomycetidae</taxon>
        <taxon>Amphisphaeriales</taxon>
        <taxon>Apiosporaceae</taxon>
        <taxon>Apiospora</taxon>
    </lineage>
</organism>
<evidence type="ECO:0000313" key="13">
    <source>
        <dbReference type="Proteomes" id="UP001446871"/>
    </source>
</evidence>
<dbReference type="PROSITE" id="PS50929">
    <property type="entry name" value="ABC_TM1F"/>
    <property type="match status" value="2"/>
</dbReference>
<dbReference type="Pfam" id="PF00664">
    <property type="entry name" value="ABC_membrane"/>
    <property type="match status" value="1"/>
</dbReference>
<comment type="subcellular location">
    <subcellularLocation>
        <location evidence="1">Membrane</location>
        <topology evidence="1">Multi-pass membrane protein</topology>
    </subcellularLocation>
</comment>
<keyword evidence="6 9" id="KW-1133">Transmembrane helix</keyword>
<keyword evidence="13" id="KW-1185">Reference proteome</keyword>
<dbReference type="Pfam" id="PF00005">
    <property type="entry name" value="ABC_tran"/>
    <property type="match status" value="2"/>
</dbReference>
<keyword evidence="5" id="KW-0067">ATP-binding</keyword>
<name>A0ABR1W3J1_9PEZI</name>
<evidence type="ECO:0000256" key="7">
    <source>
        <dbReference type="ARBA" id="ARBA00023136"/>
    </source>
</evidence>
<evidence type="ECO:0000256" key="4">
    <source>
        <dbReference type="ARBA" id="ARBA00022741"/>
    </source>
</evidence>
<feature type="compositionally biased region" description="Basic and acidic residues" evidence="8">
    <location>
        <begin position="786"/>
        <end position="795"/>
    </location>
</feature>
<dbReference type="InterPro" id="IPR044746">
    <property type="entry name" value="ABCC_6TM_D1"/>
</dbReference>
<feature type="transmembrane region" description="Helical" evidence="9">
    <location>
        <begin position="64"/>
        <end position="85"/>
    </location>
</feature>
<dbReference type="PROSITE" id="PS50893">
    <property type="entry name" value="ABC_TRANSPORTER_2"/>
    <property type="match status" value="2"/>
</dbReference>
<feature type="transmembrane region" description="Helical" evidence="9">
    <location>
        <begin position="454"/>
        <end position="476"/>
    </location>
</feature>
<sequence>MSFENYTKICRDDTFGPGVPPIVACRGGFDFTGNSPYTGFGALGALQAILLAFWSKSHDAFRPVLVASSVLQLGATVFLAILSYWEHRSTVRPSFLVSAFLVLTTILDAARARTQALIGGQHVVAGILIAIVSVKLLLLVVENRQKTGILFPQYSGTSSELRSGLLSRAFFTWLLPLLGAGFKGVISTRDLPPIYEKLASETLTARVESRWKNGDSKGAHALMMDTLLSFPKEVSIILIATTTQVGLQICQPFLLQEMVTFLGDPAASMTTGYGLLGGFFCYSLANALIIPWCFHYQFRLMIMARGVLVSMIYSKLLRSRANGAEQSSAFTLMTNDVEKIVDVWWRLLEPWYCLLQIGICTYLLYRQLGAICCVPILIILLTFTLVVLAGYKLPSQQDAWFQAIESRVDLTSHTLASLQSVKLLGLSDGMEARVQTKREHELQISQAFRVRNCLALTASFGPTILTPLVTFGAYAIMRMIQGETSLTVETTVSSLAILNLISAPAKQLLLAIPLGLQAVGGFARIQAYLQLDETPILANDNSTKETLTQETKDGVVLSTLSVLPRLPPQLGGQDAQTALFVPNALTAITGPIGCGKSTLLRSLLLNAIPSEAIPYCQQTPWVHDGSIRDNIIGQSELDIPWYEAVIHSCELDVDIKGMPEGDATPVGSRGSRLSGGQRQRIAIARALYANMRRAIFDDVTSALDGRTMSAVAEKVFGENGILRKKGTSVVLATHAVPILQMADRILLMNKDGEVIDSGTYEELATRHENIVQRQAPMSKTATESDAQTKEEGRLEEYQTQLDTRMDDVRRQKGDWKSYGLYIGSMGWVNSSVFVLGSVFAVAFQAISQVWVTWWASDTAGNHTLGYWLGLYATWAVLITLGIMLTPIFPLLSRKYTHRSCSRTVHRCLYTGAGGCFDSPPDVLLAHLSAAATPRSKAPVLSLFLDTMQGLTTIRAFGWSEAYVQRSFACLDPSQKPYYLLFCVQRWLLLVLALVVTGLEVLLAGLAIALRTKVSAGLVGLALIQVTTLTQGMSDLVMQWTEMETSLGAVSRISRFMQDTPQEDHLGEGETTPGEWPAQGAITFEDVDATYDGKSSLVAALSGLLPCHRGRILIDGVDISTLDPEVLRSKLNIITQEPFLFDGSIRENLNPWGNEISDSELMQALEQVDLHSKVKLLGGLDAPLHDTSLSHGQKQLFCLARALLRKSSVVILDEPTGSIDPATDATIQRLIKEMFRARTVIMIAHRLQSLVQFDTIVVLDSGRLIETGQPHSLLNSPSSSFGALYRASEGGELDRDA</sequence>
<feature type="transmembrane region" description="Helical" evidence="9">
    <location>
        <begin position="866"/>
        <end position="891"/>
    </location>
</feature>
<evidence type="ECO:0000259" key="11">
    <source>
        <dbReference type="PROSITE" id="PS50929"/>
    </source>
</evidence>
<evidence type="ECO:0000313" key="12">
    <source>
        <dbReference type="EMBL" id="KAK8078041.1"/>
    </source>
</evidence>
<dbReference type="InterPro" id="IPR003439">
    <property type="entry name" value="ABC_transporter-like_ATP-bd"/>
</dbReference>
<feature type="region of interest" description="Disordered" evidence="8">
    <location>
        <begin position="772"/>
        <end position="795"/>
    </location>
</feature>
<dbReference type="Proteomes" id="UP001446871">
    <property type="component" value="Unassembled WGS sequence"/>
</dbReference>
<feature type="domain" description="ABC transporter" evidence="10">
    <location>
        <begin position="557"/>
        <end position="776"/>
    </location>
</feature>
<dbReference type="PANTHER" id="PTHR24223">
    <property type="entry name" value="ATP-BINDING CASSETTE SUB-FAMILY C"/>
    <property type="match status" value="1"/>
</dbReference>
<dbReference type="InterPro" id="IPR011527">
    <property type="entry name" value="ABC1_TM_dom"/>
</dbReference>
<evidence type="ECO:0000256" key="9">
    <source>
        <dbReference type="SAM" id="Phobius"/>
    </source>
</evidence>
<keyword evidence="2" id="KW-0813">Transport</keyword>
<comment type="caution">
    <text evidence="12">The sequence shown here is derived from an EMBL/GenBank/DDBJ whole genome shotgun (WGS) entry which is preliminary data.</text>
</comment>
<dbReference type="SUPFAM" id="SSF90123">
    <property type="entry name" value="ABC transporter transmembrane region"/>
    <property type="match status" value="2"/>
</dbReference>
<feature type="compositionally biased region" description="Polar residues" evidence="8">
    <location>
        <begin position="772"/>
        <end position="785"/>
    </location>
</feature>
<feature type="transmembrane region" description="Helical" evidence="9">
    <location>
        <begin position="368"/>
        <end position="391"/>
    </location>
</feature>
<dbReference type="InterPro" id="IPR017871">
    <property type="entry name" value="ABC_transporter-like_CS"/>
</dbReference>
<keyword evidence="3 9" id="KW-0812">Transmembrane</keyword>
<evidence type="ECO:0000259" key="10">
    <source>
        <dbReference type="PROSITE" id="PS50893"/>
    </source>
</evidence>
<feature type="transmembrane region" description="Helical" evidence="9">
    <location>
        <begin position="91"/>
        <end position="110"/>
    </location>
</feature>
<dbReference type="SUPFAM" id="SSF52540">
    <property type="entry name" value="P-loop containing nucleoside triphosphate hydrolases"/>
    <property type="match status" value="2"/>
</dbReference>
<feature type="transmembrane region" description="Helical" evidence="9">
    <location>
        <begin position="986"/>
        <end position="1009"/>
    </location>
</feature>
<keyword evidence="4" id="KW-0547">Nucleotide-binding</keyword>